<evidence type="ECO:0000256" key="1">
    <source>
        <dbReference type="SAM" id="MobiDB-lite"/>
    </source>
</evidence>
<feature type="region of interest" description="Disordered" evidence="1">
    <location>
        <begin position="1"/>
        <end position="66"/>
    </location>
</feature>
<accession>A0AAW0SNE5</accession>
<organism evidence="2 3">
    <name type="scientific">Scylla paramamosain</name>
    <name type="common">Mud crab</name>
    <dbReference type="NCBI Taxonomy" id="85552"/>
    <lineage>
        <taxon>Eukaryota</taxon>
        <taxon>Metazoa</taxon>
        <taxon>Ecdysozoa</taxon>
        <taxon>Arthropoda</taxon>
        <taxon>Crustacea</taxon>
        <taxon>Multicrustacea</taxon>
        <taxon>Malacostraca</taxon>
        <taxon>Eumalacostraca</taxon>
        <taxon>Eucarida</taxon>
        <taxon>Decapoda</taxon>
        <taxon>Pleocyemata</taxon>
        <taxon>Brachyura</taxon>
        <taxon>Eubrachyura</taxon>
        <taxon>Portunoidea</taxon>
        <taxon>Portunidae</taxon>
        <taxon>Portuninae</taxon>
        <taxon>Scylla</taxon>
    </lineage>
</organism>
<evidence type="ECO:0000313" key="3">
    <source>
        <dbReference type="Proteomes" id="UP001487740"/>
    </source>
</evidence>
<dbReference type="Proteomes" id="UP001487740">
    <property type="component" value="Unassembled WGS sequence"/>
</dbReference>
<comment type="caution">
    <text evidence="2">The sequence shown here is derived from an EMBL/GenBank/DDBJ whole genome shotgun (WGS) entry which is preliminary data.</text>
</comment>
<evidence type="ECO:0000313" key="2">
    <source>
        <dbReference type="EMBL" id="KAK8376683.1"/>
    </source>
</evidence>
<keyword evidence="3" id="KW-1185">Reference proteome</keyword>
<dbReference type="EMBL" id="JARAKH010000048">
    <property type="protein sequence ID" value="KAK8376683.1"/>
    <property type="molecule type" value="Genomic_DNA"/>
</dbReference>
<name>A0AAW0SNE5_SCYPA</name>
<gene>
    <name evidence="2" type="ORF">O3P69_009946</name>
</gene>
<protein>
    <submittedName>
        <fullName evidence="2">Uncharacterized protein</fullName>
    </submittedName>
</protein>
<sequence>MLGTGHGRRCSQSAKKGHGQQACGGVWARRQHASAHPSEVTSRLATRHSPSLPPSTAAAGPLGLPVSLPRHAPHFSTYAHALLEVKTQPALPFSSGLTSEKDTRLVIYTFLSGTICIHSDLLIEKGEEEEEKRTQHEAHSVALLP</sequence>
<reference evidence="2 3" key="1">
    <citation type="submission" date="2023-03" db="EMBL/GenBank/DDBJ databases">
        <title>High-quality genome of Scylla paramamosain provides insights in environmental adaptation.</title>
        <authorList>
            <person name="Zhang L."/>
        </authorList>
    </citation>
    <scope>NUCLEOTIDE SEQUENCE [LARGE SCALE GENOMIC DNA]</scope>
    <source>
        <strain evidence="2">LZ_2023a</strain>
        <tissue evidence="2">Muscle</tissue>
    </source>
</reference>
<dbReference type="AlphaFoldDB" id="A0AAW0SNE5"/>
<proteinExistence type="predicted"/>